<keyword evidence="5" id="KW-1185">Reference proteome</keyword>
<feature type="region of interest" description="Disordered" evidence="2">
    <location>
        <begin position="304"/>
        <end position="377"/>
    </location>
</feature>
<accession>A0AAU9JC19</accession>
<proteinExistence type="predicted"/>
<feature type="region of interest" description="Disordered" evidence="2">
    <location>
        <begin position="255"/>
        <end position="284"/>
    </location>
</feature>
<feature type="compositionally biased region" description="Basic and acidic residues" evidence="2">
    <location>
        <begin position="312"/>
        <end position="347"/>
    </location>
</feature>
<dbReference type="InterPro" id="IPR012677">
    <property type="entry name" value="Nucleotide-bd_a/b_plait_sf"/>
</dbReference>
<feature type="compositionally biased region" description="Polar residues" evidence="2">
    <location>
        <begin position="24"/>
        <end position="42"/>
    </location>
</feature>
<organism evidence="4 5">
    <name type="scientific">Blepharisma stoltei</name>
    <dbReference type="NCBI Taxonomy" id="1481888"/>
    <lineage>
        <taxon>Eukaryota</taxon>
        <taxon>Sar</taxon>
        <taxon>Alveolata</taxon>
        <taxon>Ciliophora</taxon>
        <taxon>Postciliodesmatophora</taxon>
        <taxon>Heterotrichea</taxon>
        <taxon>Heterotrichida</taxon>
        <taxon>Blepharismidae</taxon>
        <taxon>Blepharisma</taxon>
    </lineage>
</organism>
<feature type="domain" description="RRM" evidence="3">
    <location>
        <begin position="56"/>
        <end position="135"/>
    </location>
</feature>
<keyword evidence="1" id="KW-0694">RNA-binding</keyword>
<evidence type="ECO:0000256" key="1">
    <source>
        <dbReference type="PROSITE-ProRule" id="PRU00176"/>
    </source>
</evidence>
<dbReference type="SUPFAM" id="SSF54928">
    <property type="entry name" value="RNA-binding domain, RBD"/>
    <property type="match status" value="1"/>
</dbReference>
<feature type="compositionally biased region" description="Basic and acidic residues" evidence="2">
    <location>
        <begin position="366"/>
        <end position="377"/>
    </location>
</feature>
<dbReference type="InterPro" id="IPR000504">
    <property type="entry name" value="RRM_dom"/>
</dbReference>
<feature type="region of interest" description="Disordered" evidence="2">
    <location>
        <begin position="146"/>
        <end position="177"/>
    </location>
</feature>
<dbReference type="InterPro" id="IPR035979">
    <property type="entry name" value="RBD_domain_sf"/>
</dbReference>
<reference evidence="4" key="1">
    <citation type="submission" date="2021-09" db="EMBL/GenBank/DDBJ databases">
        <authorList>
            <consortium name="AG Swart"/>
            <person name="Singh M."/>
            <person name="Singh A."/>
            <person name="Seah K."/>
            <person name="Emmerich C."/>
        </authorList>
    </citation>
    <scope>NUCLEOTIDE SEQUENCE</scope>
    <source>
        <strain evidence="4">ATCC30299</strain>
    </source>
</reference>
<name>A0AAU9JC19_9CILI</name>
<evidence type="ECO:0000256" key="2">
    <source>
        <dbReference type="SAM" id="MobiDB-lite"/>
    </source>
</evidence>
<dbReference type="GO" id="GO:0003723">
    <property type="term" value="F:RNA binding"/>
    <property type="evidence" value="ECO:0007669"/>
    <property type="project" value="UniProtKB-UniRule"/>
</dbReference>
<dbReference type="EMBL" id="CAJZBQ010000027">
    <property type="protein sequence ID" value="CAG9321138.1"/>
    <property type="molecule type" value="Genomic_DNA"/>
</dbReference>
<dbReference type="Proteomes" id="UP001162131">
    <property type="component" value="Unassembled WGS sequence"/>
</dbReference>
<dbReference type="Gene3D" id="3.30.70.330">
    <property type="match status" value="1"/>
</dbReference>
<comment type="caution">
    <text evidence="4">The sequence shown here is derived from an EMBL/GenBank/DDBJ whole genome shotgun (WGS) entry which is preliminary data.</text>
</comment>
<feature type="compositionally biased region" description="Acidic residues" evidence="2">
    <location>
        <begin position="12"/>
        <end position="23"/>
    </location>
</feature>
<evidence type="ECO:0000313" key="4">
    <source>
        <dbReference type="EMBL" id="CAG9321138.1"/>
    </source>
</evidence>
<dbReference type="AlphaFoldDB" id="A0AAU9JC19"/>
<feature type="region of interest" description="Disordered" evidence="2">
    <location>
        <begin position="1"/>
        <end position="57"/>
    </location>
</feature>
<gene>
    <name evidence="4" type="ORF">BSTOLATCC_MIC27706</name>
</gene>
<evidence type="ECO:0000259" key="3">
    <source>
        <dbReference type="PROSITE" id="PS50102"/>
    </source>
</evidence>
<protein>
    <recommendedName>
        <fullName evidence="3">RRM domain-containing protein</fullName>
    </recommendedName>
</protein>
<dbReference type="PROSITE" id="PS50102">
    <property type="entry name" value="RRM"/>
    <property type="match status" value="1"/>
</dbReference>
<evidence type="ECO:0000313" key="5">
    <source>
        <dbReference type="Proteomes" id="UP001162131"/>
    </source>
</evidence>
<sequence length="377" mass="44200">MEGTKSSRWADWSDEDCSNDEENPTVTDQNPEPPTNEQSQEVTEQKSKLESQSPPYTLKLTNVPYKVRHENEIKTFFGLTNEQMDQVKVKMVIEDNRFIGQVFVKIDQKQLALKLLEKDRADFNGRNIRVYASNPHISYINDRVNSKRDYENQRKGRYNEEKNQYNGNERRQYGQENRNYRTDTKKKYIKKESPVIKTSQKITIAPDPENKPHPQKIIIASDSQTNVKTPAKNEERKYPEETTYNLKSIEKPVEVKPTIVSDEKPKPKSNPFASAKPIDTTKRDLIFEEKAKAEKSKVLEDETYHIGKISSKKNEEECVPEKVVEVEHDQEIKNSSEQGNNREDYYQRRPYRGRNFNSRGSTRGGYDGRYRRKEYID</sequence>